<evidence type="ECO:0000313" key="3">
    <source>
        <dbReference type="EMBL" id="MDQ0372777.1"/>
    </source>
</evidence>
<feature type="transmembrane region" description="Helical" evidence="2">
    <location>
        <begin position="76"/>
        <end position="94"/>
    </location>
</feature>
<feature type="transmembrane region" description="Helical" evidence="2">
    <location>
        <begin position="280"/>
        <end position="302"/>
    </location>
</feature>
<keyword evidence="2" id="KW-0472">Membrane</keyword>
<feature type="region of interest" description="Disordered" evidence="1">
    <location>
        <begin position="388"/>
        <end position="408"/>
    </location>
</feature>
<protein>
    <submittedName>
        <fullName evidence="3">Low temperature requirement protein LtrA</fullName>
    </submittedName>
</protein>
<feature type="compositionally biased region" description="Basic residues" evidence="1">
    <location>
        <begin position="397"/>
        <end position="408"/>
    </location>
</feature>
<dbReference type="PANTHER" id="PTHR36840">
    <property type="entry name" value="BLL5714 PROTEIN"/>
    <property type="match status" value="1"/>
</dbReference>
<evidence type="ECO:0000313" key="4">
    <source>
        <dbReference type="Proteomes" id="UP001239626"/>
    </source>
</evidence>
<accession>A0ABU0EBY4</accession>
<feature type="transmembrane region" description="Helical" evidence="2">
    <location>
        <begin position="44"/>
        <end position="64"/>
    </location>
</feature>
<dbReference type="PANTHER" id="PTHR36840:SF1">
    <property type="entry name" value="BLL5714 PROTEIN"/>
    <property type="match status" value="1"/>
</dbReference>
<name>A0ABU0EBY4_9CELL</name>
<dbReference type="InterPro" id="IPR010640">
    <property type="entry name" value="Low_temperature_requirement_A"/>
</dbReference>
<sequence>MAAEPVPTVERHATWKELFFDLVVVAGIGQLAHLLHEDTEPTTLGLYAVLYLAFWISWAGFAVYGNIAGDDAKTHVLITAMLGLAVMAASVPGIHGSRAAAFVVAYVALRWYAGAVVQRGRVLLDWPLAQYGLGALPWLISLWVDAPQRYWLWGVGIVIDLVVLLLTSGERALQEAEERLERVKSSRRRGGPAAGLMSIEGRHTEEEHLWERLGLFVIIVLGEGLIQIIDAAADSAQWDRATVVVALGAFALLASVWAAGLLHGTAGIPQLTPHVVAPRFVMLLHSLLTGSLAALAAALGVAVEHTHEELPMEYRALLCGAVAAYCALGVVTALLVGKGRRWFFGRGVPSVLVPIAVLFVWPDLHVGLLVWILVAVVVWLVLEKPADGRPRRESRGRVSRPRQTRTNT</sequence>
<dbReference type="Proteomes" id="UP001239626">
    <property type="component" value="Unassembled WGS sequence"/>
</dbReference>
<proteinExistence type="predicted"/>
<evidence type="ECO:0000256" key="1">
    <source>
        <dbReference type="SAM" id="MobiDB-lite"/>
    </source>
</evidence>
<feature type="transmembrane region" description="Helical" evidence="2">
    <location>
        <begin position="314"/>
        <end position="336"/>
    </location>
</feature>
<feature type="transmembrane region" description="Helical" evidence="2">
    <location>
        <begin position="241"/>
        <end position="268"/>
    </location>
</feature>
<dbReference type="Pfam" id="PF06772">
    <property type="entry name" value="LtrA"/>
    <property type="match status" value="1"/>
</dbReference>
<feature type="transmembrane region" description="Helical" evidence="2">
    <location>
        <begin position="150"/>
        <end position="169"/>
    </location>
</feature>
<reference evidence="3 4" key="1">
    <citation type="submission" date="2023-07" db="EMBL/GenBank/DDBJ databases">
        <title>Sorghum-associated microbial communities from plants grown in Nebraska, USA.</title>
        <authorList>
            <person name="Schachtman D."/>
        </authorList>
    </citation>
    <scope>NUCLEOTIDE SEQUENCE [LARGE SCALE GENOMIC DNA]</scope>
    <source>
        <strain evidence="3 4">BE332</strain>
    </source>
</reference>
<dbReference type="RefSeq" id="WP_307490430.1">
    <property type="nucleotide sequence ID" value="NZ_JAUSVB010000001.1"/>
</dbReference>
<evidence type="ECO:0000256" key="2">
    <source>
        <dbReference type="SAM" id="Phobius"/>
    </source>
</evidence>
<feature type="transmembrane region" description="Helical" evidence="2">
    <location>
        <begin position="366"/>
        <end position="382"/>
    </location>
</feature>
<comment type="caution">
    <text evidence="3">The sequence shown here is derived from an EMBL/GenBank/DDBJ whole genome shotgun (WGS) entry which is preliminary data.</text>
</comment>
<keyword evidence="4" id="KW-1185">Reference proteome</keyword>
<dbReference type="EMBL" id="JAUSVB010000001">
    <property type="protein sequence ID" value="MDQ0372777.1"/>
    <property type="molecule type" value="Genomic_DNA"/>
</dbReference>
<organism evidence="3 4">
    <name type="scientific">Cellulomonas humilata</name>
    <dbReference type="NCBI Taxonomy" id="144055"/>
    <lineage>
        <taxon>Bacteria</taxon>
        <taxon>Bacillati</taxon>
        <taxon>Actinomycetota</taxon>
        <taxon>Actinomycetes</taxon>
        <taxon>Micrococcales</taxon>
        <taxon>Cellulomonadaceae</taxon>
        <taxon>Cellulomonas</taxon>
    </lineage>
</organism>
<keyword evidence="2" id="KW-1133">Transmembrane helix</keyword>
<keyword evidence="2" id="KW-0812">Transmembrane</keyword>
<gene>
    <name evidence="3" type="ORF">J2X26_001074</name>
</gene>